<gene>
    <name evidence="4" type="ORF">PHAMO_270279</name>
</gene>
<evidence type="ECO:0000256" key="3">
    <source>
        <dbReference type="ARBA" id="ARBA00023004"/>
    </source>
</evidence>
<sequence>MFRWNMSLETDIESIDHGRRVLIEAMADFFRSLDDPFLDRTMVAERTGAIFIAMKAAFDAEASFLSTHGGDESHMAAHATLILTYVGLCKKMVPKINTLKQAQQLSLEIYRIIDGGLYHHLKDEVLFYKALNRPRKIA</sequence>
<keyword evidence="2" id="KW-0479">Metal-binding</keyword>
<dbReference type="AlphaFoldDB" id="H8FSV0"/>
<dbReference type="EMBL" id="CAHP01000020">
    <property type="protein sequence ID" value="CCG41438.1"/>
    <property type="molecule type" value="Genomic_DNA"/>
</dbReference>
<evidence type="ECO:0000313" key="5">
    <source>
        <dbReference type="Proteomes" id="UP000004169"/>
    </source>
</evidence>
<comment type="similarity">
    <text evidence="1">Belongs to the hemerythrin family.</text>
</comment>
<dbReference type="Proteomes" id="UP000004169">
    <property type="component" value="Unassembled WGS sequence"/>
</dbReference>
<protein>
    <recommendedName>
        <fullName evidence="6">Hemerythrin-like domain-containing protein</fullName>
    </recommendedName>
</protein>
<proteinExistence type="inferred from homology"/>
<reference evidence="4 5" key="1">
    <citation type="journal article" date="2012" name="J. Bacteriol.">
        <title>Draft Genome Sequence of the Purple Photosynthetic Bacterium Phaeospirillum molischianum DSM120, a Particularly Versatile Bacterium.</title>
        <authorList>
            <person name="Duquesne K."/>
            <person name="Prima V."/>
            <person name="Ji B."/>
            <person name="Rouy Z."/>
            <person name="Medigue C."/>
            <person name="Talla E."/>
            <person name="Sturgis J.N."/>
        </authorList>
    </citation>
    <scope>NUCLEOTIDE SEQUENCE [LARGE SCALE GENOMIC DNA]</scope>
    <source>
        <strain evidence="5">DSM120</strain>
    </source>
</reference>
<organism evidence="4 5">
    <name type="scientific">Magnetospirillum molischianum DSM 120</name>
    <dbReference type="NCBI Taxonomy" id="1150626"/>
    <lineage>
        <taxon>Bacteria</taxon>
        <taxon>Pseudomonadati</taxon>
        <taxon>Pseudomonadota</taxon>
        <taxon>Alphaproteobacteria</taxon>
        <taxon>Rhodospirillales</taxon>
        <taxon>Rhodospirillaceae</taxon>
        <taxon>Magnetospirillum</taxon>
    </lineage>
</organism>
<keyword evidence="3" id="KW-0408">Iron</keyword>
<dbReference type="InterPro" id="IPR035938">
    <property type="entry name" value="Hemerythrin-like_sf"/>
</dbReference>
<name>H8FSV0_MAGML</name>
<evidence type="ECO:0008006" key="6">
    <source>
        <dbReference type="Google" id="ProtNLM"/>
    </source>
</evidence>
<keyword evidence="5" id="KW-1185">Reference proteome</keyword>
<evidence type="ECO:0000256" key="2">
    <source>
        <dbReference type="ARBA" id="ARBA00022723"/>
    </source>
</evidence>
<dbReference type="STRING" id="1150626.PHAMO_270279"/>
<dbReference type="eggNOG" id="COG2703">
    <property type="taxonomic scope" value="Bacteria"/>
</dbReference>
<dbReference type="OrthoDB" id="7352244at2"/>
<accession>H8FSV0</accession>
<evidence type="ECO:0000313" key="4">
    <source>
        <dbReference type="EMBL" id="CCG41438.1"/>
    </source>
</evidence>
<comment type="caution">
    <text evidence="4">The sequence shown here is derived from an EMBL/GenBank/DDBJ whole genome shotgun (WGS) entry which is preliminary data.</text>
</comment>
<dbReference type="SUPFAM" id="SSF47188">
    <property type="entry name" value="Hemerythrin-like"/>
    <property type="match status" value="1"/>
</dbReference>
<evidence type="ECO:0000256" key="1">
    <source>
        <dbReference type="ARBA" id="ARBA00010587"/>
    </source>
</evidence>
<dbReference type="GO" id="GO:0046872">
    <property type="term" value="F:metal ion binding"/>
    <property type="evidence" value="ECO:0007669"/>
    <property type="project" value="UniProtKB-KW"/>
</dbReference>
<dbReference type="Gene3D" id="1.20.120.50">
    <property type="entry name" value="Hemerythrin-like"/>
    <property type="match status" value="1"/>
</dbReference>